<proteinExistence type="predicted"/>
<dbReference type="PANTHER" id="PTHR47223">
    <property type="entry name" value="SPERM ACROSOME MEMBRANE-ASSOCIATED PROTEIN 1"/>
    <property type="match status" value="1"/>
</dbReference>
<dbReference type="GO" id="GO:0001675">
    <property type="term" value="P:acrosome assembly"/>
    <property type="evidence" value="ECO:0007669"/>
    <property type="project" value="TreeGrafter"/>
</dbReference>
<dbReference type="InterPro" id="IPR037878">
    <property type="entry name" value="SPACA1"/>
</dbReference>
<evidence type="ECO:0000256" key="1">
    <source>
        <dbReference type="SAM" id="Phobius"/>
    </source>
</evidence>
<evidence type="ECO:0000313" key="3">
    <source>
        <dbReference type="Proteomes" id="UP000054308"/>
    </source>
</evidence>
<dbReference type="AlphaFoldDB" id="A0A091IQZ3"/>
<dbReference type="PANTHER" id="PTHR47223:SF1">
    <property type="entry name" value="SPERM ACROSOME MEMBRANE-ASSOCIATED PROTEIN 1"/>
    <property type="match status" value="1"/>
</dbReference>
<reference evidence="2 3" key="1">
    <citation type="submission" date="2014-04" db="EMBL/GenBank/DDBJ databases">
        <title>Genome evolution of avian class.</title>
        <authorList>
            <person name="Zhang G."/>
            <person name="Li C."/>
        </authorList>
    </citation>
    <scope>NUCLEOTIDE SEQUENCE [LARGE SCALE GENOMIC DNA]</scope>
    <source>
        <strain evidence="2">BGI_N300</strain>
    </source>
</reference>
<keyword evidence="1" id="KW-1133">Transmembrane helix</keyword>
<feature type="non-terminal residue" evidence="2">
    <location>
        <position position="117"/>
    </location>
</feature>
<dbReference type="EMBL" id="KL218085">
    <property type="protein sequence ID" value="KFP02081.1"/>
    <property type="molecule type" value="Genomic_DNA"/>
</dbReference>
<accession>A0A091IQZ3</accession>
<dbReference type="GO" id="GO:0002080">
    <property type="term" value="C:acrosomal membrane"/>
    <property type="evidence" value="ECO:0007669"/>
    <property type="project" value="InterPro"/>
</dbReference>
<keyword evidence="3" id="KW-1185">Reference proteome</keyword>
<keyword evidence="1" id="KW-0472">Membrane</keyword>
<feature type="transmembrane region" description="Helical" evidence="1">
    <location>
        <begin position="92"/>
        <end position="115"/>
    </location>
</feature>
<protein>
    <submittedName>
        <fullName evidence="2">Sperm acrosome membrane-associated protein 1</fullName>
    </submittedName>
</protein>
<organism evidence="2 3">
    <name type="scientific">Calypte anna</name>
    <name type="common">Anna's hummingbird</name>
    <name type="synonym">Archilochus anna</name>
    <dbReference type="NCBI Taxonomy" id="9244"/>
    <lineage>
        <taxon>Eukaryota</taxon>
        <taxon>Metazoa</taxon>
        <taxon>Chordata</taxon>
        <taxon>Craniata</taxon>
        <taxon>Vertebrata</taxon>
        <taxon>Euteleostomi</taxon>
        <taxon>Archelosauria</taxon>
        <taxon>Archosauria</taxon>
        <taxon>Dinosauria</taxon>
        <taxon>Saurischia</taxon>
        <taxon>Theropoda</taxon>
        <taxon>Coelurosauria</taxon>
        <taxon>Aves</taxon>
        <taxon>Neognathae</taxon>
        <taxon>Neoaves</taxon>
        <taxon>Strisores</taxon>
        <taxon>Apodiformes</taxon>
        <taxon>Trochilidae</taxon>
        <taxon>Calypte</taxon>
    </lineage>
</organism>
<dbReference type="STRING" id="9244.A0A091IQZ3"/>
<sequence length="117" mass="13403">MLCISIPSENRFKYVWKMFTSRKTSHILPHDSAVMEVCRDTHSVAFQCETQENGTIIASVKYKICARTETQRGKSRRTEEEQSNKTKIDATLVVLFITGVIVIVGLIFAMIFLIVRF</sequence>
<gene>
    <name evidence="2" type="ORF">N300_01148</name>
</gene>
<name>A0A091IQZ3_CALAN</name>
<dbReference type="Proteomes" id="UP000054308">
    <property type="component" value="Unassembled WGS sequence"/>
</dbReference>
<keyword evidence="1" id="KW-0812">Transmembrane</keyword>
<evidence type="ECO:0000313" key="2">
    <source>
        <dbReference type="EMBL" id="KFP02081.1"/>
    </source>
</evidence>